<dbReference type="Proteomes" id="UP000182471">
    <property type="component" value="Unassembled WGS sequence"/>
</dbReference>
<proteinExistence type="predicted"/>
<dbReference type="EMBL" id="FOGW01000014">
    <property type="protein sequence ID" value="SER92903.1"/>
    <property type="molecule type" value="Genomic_DNA"/>
</dbReference>
<dbReference type="AlphaFoldDB" id="A0A1H9T8G0"/>
<accession>A0A1H9T8G0</accession>
<keyword evidence="2" id="KW-1185">Reference proteome</keyword>
<sequence length="1223" mass="143668">MSKTKSIQQAIAQQEGGAFQSLFDAYLYKKYGFKNIQTLGVQTGTNKPTKGTPDSYVYNEDGTYTLINYGSVSDHTINKIKSDILSCFDVAKLQLKKSEIAKIICGHISTNIHIEQHKELRGLIDGVEIELIGVDTLSFDLAYRYPGLAKEYLGMAIDTYQIFDINDFVAVTDRSKINAPLGCALRYREKELDDICHIMSESEATLVLGPSGVGKTRAVLEACRKYEEEGWNVLCIKSNSNQLFDDVRNSIEQDGKYLLFFDDANTVVGFPGLMSYIFSLPETYKIKTVFTVRDYASLRVVDTLNEYCRPTVYSLKGLSDDEIRGVLRQNLGIVNEEYLNRISTIACGNVRLAMLAGMKSIDKGLNALRNVEDIFRNYYDPIFDTAELEKDEILLLSLIELAGPIRIGANELFDSLIKKYLDGYDLEQAYQNLSDLELIDWYRKEIVKISDQSFGNYIFYYVFYRQRWISVSEVIALWLPQYRDKIIYSLNTVLQIFSSEDLEAYVFGQINDAWDKSNPANEKCYIESFYQVIPLRAIINLKRFVEELDVVEGSIVDDEEFHKLKKNNRIEIKEIDILAGFKYTDYYSESLELFWLLFEKRSDFFMDFYFAITNNLLYDKSSHYLKYEKEYYFVRELWNRCDDGNSNNFSILFLRIAEQLLETEFSYTESGRKLRNVSFGRMTIAVCDGIKKIRKLVWNALFRLREHSNYKSAVDKIIVRRHVKGLYEDATKELVLFDFNIIYPHIEANIDYQAAKIIDNYRIDIESLNMNPDERVSRIGENEEFRVCSLLTCEHVNGRTFEEDEYLRKKYILEEVKDYTIREYERLFKIYDEHIIKEPQDQYQMSGGLSLIFASLEENTTKYLECITVFFKISGNIISDDKDRIIDYLTKNIGYEQTKELLNTINDSLVNEWKYKLWKCVPDETLSNDIADDFFCFLHEQDDVILDYKLLDRYANYDVSFVDYMAERLLKNKQYAYRFLCGVISDDDASDVIKLFANDISKLVCIYISTLDFNIDYKGNLFMILYNRCPMIWEQYIIWLKDNIFHNNYEKNIINVIWNSDDYEERIAYAFDILSDDLWISNSVALLLFGKEKNENLVERKKEWLLAQLRKSIMDVERCKKLIYMVVISYPEWEVEYILEFTKLNNSVDDFESLYLFPLSKSWSGSEIPLINKRIELMKNLLEQLKGLHFLEHRKYLEDEMKKEEKYKERVEIREYIESSIYA</sequence>
<reference evidence="2" key="1">
    <citation type="submission" date="2016-10" db="EMBL/GenBank/DDBJ databases">
        <authorList>
            <person name="Varghese N."/>
            <person name="Submissions S."/>
        </authorList>
    </citation>
    <scope>NUCLEOTIDE SEQUENCE [LARGE SCALE GENOMIC DNA]</scope>
    <source>
        <strain evidence="2">S1b</strain>
    </source>
</reference>
<evidence type="ECO:0000313" key="2">
    <source>
        <dbReference type="Proteomes" id="UP000182471"/>
    </source>
</evidence>
<gene>
    <name evidence="1" type="ORF">SAMN02910429_01514</name>
</gene>
<protein>
    <submittedName>
        <fullName evidence="1">Cdc6-related protein, AAA superfamily ATPase</fullName>
    </submittedName>
</protein>
<dbReference type="RefSeq" id="WP_074730693.1">
    <property type="nucleotide sequence ID" value="NZ_FOGW01000014.1"/>
</dbReference>
<dbReference type="InterPro" id="IPR027417">
    <property type="entry name" value="P-loop_NTPase"/>
</dbReference>
<dbReference type="SUPFAM" id="SSF52540">
    <property type="entry name" value="P-loop containing nucleoside triphosphate hydrolases"/>
    <property type="match status" value="1"/>
</dbReference>
<organism evidence="1 2">
    <name type="scientific">Lachnobacterium bovis</name>
    <dbReference type="NCBI Taxonomy" id="140626"/>
    <lineage>
        <taxon>Bacteria</taxon>
        <taxon>Bacillati</taxon>
        <taxon>Bacillota</taxon>
        <taxon>Clostridia</taxon>
        <taxon>Lachnospirales</taxon>
        <taxon>Lachnospiraceae</taxon>
        <taxon>Lachnobacterium</taxon>
    </lineage>
</organism>
<name>A0A1H9T8G0_9FIRM</name>
<evidence type="ECO:0000313" key="1">
    <source>
        <dbReference type="EMBL" id="SER92903.1"/>
    </source>
</evidence>